<dbReference type="SUPFAM" id="SSF56112">
    <property type="entry name" value="Protein kinase-like (PK-like)"/>
    <property type="match status" value="1"/>
</dbReference>
<dbReference type="InterPro" id="IPR027417">
    <property type="entry name" value="P-loop_NTPase"/>
</dbReference>
<dbReference type="AlphaFoldDB" id="A0A1M6V184"/>
<keyword evidence="2" id="KW-1185">Reference proteome</keyword>
<dbReference type="Proteomes" id="UP000184363">
    <property type="component" value="Unassembled WGS sequence"/>
</dbReference>
<evidence type="ECO:0000313" key="1">
    <source>
        <dbReference type="EMBL" id="SHK75198.1"/>
    </source>
</evidence>
<dbReference type="PANTHER" id="PTHR43883:SF1">
    <property type="entry name" value="GLUCONOKINASE"/>
    <property type="match status" value="1"/>
</dbReference>
<gene>
    <name evidence="1" type="ORF">SAMN05443637_111135</name>
</gene>
<sequence>MTPQIAETHVGLVVLVGDRAYKTKKAVRTAFLDFSTAELRRAALCRELELNRRLAPDVYLGIATFTDPDGGTEAVLVMRRMPAERRLATLVAAGAPVSDALRDLAKLMAVFHARARRTPEITADGGAPALRGRWAANVTELAPYRDRVLPAADVDEIGRLALRFVDGRGDLFRSRCAEGRVVDGHGDLIADDVFCLDDGPRVLDCLDFDARLRHVDGLDDVAFLAMDLERLGRPDLAGDFLDAYAEFAGDPAPAALRHHYIAYRALVRAKVACLRHDQTGAQTDAETARTYAAMALRHLRTGAVRLVLVGGLPGTGKSTVAGALADACSAALLSSDRIRKETAGLDPHTPAGAGFGQGLYAPERTEQLYGELLRRAERLLARGESVVLDASWICAEHRAAAADVAGRTVSDLVELQCRAPAELAARRIRSRGPTASDATAEIAAAMAEAADPWPRATVVDTSGSVGESLEQALRAWEAGPPA</sequence>
<dbReference type="STRING" id="1848.SAMN05443637_111135"/>
<dbReference type="PANTHER" id="PTHR43883">
    <property type="entry name" value="SLR0207 PROTEIN"/>
    <property type="match status" value="1"/>
</dbReference>
<dbReference type="OrthoDB" id="9810277at2"/>
<name>A0A1M6V184_PSETH</name>
<reference evidence="1 2" key="1">
    <citation type="submission" date="2016-11" db="EMBL/GenBank/DDBJ databases">
        <authorList>
            <person name="Jaros S."/>
            <person name="Januszkiewicz K."/>
            <person name="Wedrychowicz H."/>
        </authorList>
    </citation>
    <scope>NUCLEOTIDE SEQUENCE [LARGE SCALE GENOMIC DNA]</scope>
    <source>
        <strain evidence="1 2">DSM 43832</strain>
    </source>
</reference>
<organism evidence="1 2">
    <name type="scientific">Pseudonocardia thermophila</name>
    <dbReference type="NCBI Taxonomy" id="1848"/>
    <lineage>
        <taxon>Bacteria</taxon>
        <taxon>Bacillati</taxon>
        <taxon>Actinomycetota</taxon>
        <taxon>Actinomycetes</taxon>
        <taxon>Pseudonocardiales</taxon>
        <taxon>Pseudonocardiaceae</taxon>
        <taxon>Pseudonocardia</taxon>
    </lineage>
</organism>
<dbReference type="InterPro" id="IPR011009">
    <property type="entry name" value="Kinase-like_dom_sf"/>
</dbReference>
<evidence type="ECO:0008006" key="3">
    <source>
        <dbReference type="Google" id="ProtNLM"/>
    </source>
</evidence>
<dbReference type="InterPro" id="IPR052732">
    <property type="entry name" value="Cell-binding_unc_protein"/>
</dbReference>
<dbReference type="Pfam" id="PF13671">
    <property type="entry name" value="AAA_33"/>
    <property type="match status" value="1"/>
</dbReference>
<proteinExistence type="predicted"/>
<protein>
    <recommendedName>
        <fullName evidence="3">Gluconate kinase</fullName>
    </recommendedName>
</protein>
<evidence type="ECO:0000313" key="2">
    <source>
        <dbReference type="Proteomes" id="UP000184363"/>
    </source>
</evidence>
<dbReference type="EMBL" id="FRAP01000011">
    <property type="protein sequence ID" value="SHK75198.1"/>
    <property type="molecule type" value="Genomic_DNA"/>
</dbReference>
<dbReference type="Gene3D" id="3.40.50.300">
    <property type="entry name" value="P-loop containing nucleotide triphosphate hydrolases"/>
    <property type="match status" value="1"/>
</dbReference>
<dbReference type="SUPFAM" id="SSF52540">
    <property type="entry name" value="P-loop containing nucleoside triphosphate hydrolases"/>
    <property type="match status" value="1"/>
</dbReference>
<accession>A0A1M6V184</accession>
<dbReference type="RefSeq" id="WP_073457906.1">
    <property type="nucleotide sequence ID" value="NZ_CALGVN010000059.1"/>
</dbReference>